<name>A0A420YH91_9PEZI</name>
<feature type="compositionally biased region" description="Basic residues" evidence="1">
    <location>
        <begin position="149"/>
        <end position="158"/>
    </location>
</feature>
<dbReference type="AlphaFoldDB" id="A0A420YH91"/>
<evidence type="ECO:0000256" key="1">
    <source>
        <dbReference type="SAM" id="MobiDB-lite"/>
    </source>
</evidence>
<comment type="caution">
    <text evidence="2">The sequence shown here is derived from an EMBL/GenBank/DDBJ whole genome shotgun (WGS) entry which is preliminary data.</text>
</comment>
<feature type="compositionally biased region" description="Acidic residues" evidence="1">
    <location>
        <begin position="46"/>
        <end position="57"/>
    </location>
</feature>
<reference evidence="2 3" key="1">
    <citation type="submission" date="2018-08" db="EMBL/GenBank/DDBJ databases">
        <title>Draft genome of the lignicolous fungus Coniochaeta pulveracea.</title>
        <authorList>
            <person name="Borstlap C.J."/>
            <person name="De Witt R.N."/>
            <person name="Botha A."/>
            <person name="Volschenk H."/>
        </authorList>
    </citation>
    <scope>NUCLEOTIDE SEQUENCE [LARGE SCALE GENOMIC DNA]</scope>
    <source>
        <strain evidence="2 3">CAB683</strain>
    </source>
</reference>
<proteinExistence type="predicted"/>
<gene>
    <name evidence="2" type="ORF">DL546_008810</name>
</gene>
<accession>A0A420YH91</accession>
<protein>
    <submittedName>
        <fullName evidence="2">Uncharacterized protein</fullName>
    </submittedName>
</protein>
<evidence type="ECO:0000313" key="2">
    <source>
        <dbReference type="EMBL" id="RKU47248.1"/>
    </source>
</evidence>
<feature type="compositionally biased region" description="Polar residues" evidence="1">
    <location>
        <begin position="80"/>
        <end position="96"/>
    </location>
</feature>
<feature type="compositionally biased region" description="Basic and acidic residues" evidence="1">
    <location>
        <begin position="60"/>
        <end position="70"/>
    </location>
</feature>
<feature type="region of interest" description="Disordered" evidence="1">
    <location>
        <begin position="29"/>
        <end position="158"/>
    </location>
</feature>
<feature type="region of interest" description="Disordered" evidence="1">
    <location>
        <begin position="1"/>
        <end position="20"/>
    </location>
</feature>
<evidence type="ECO:0000313" key="3">
    <source>
        <dbReference type="Proteomes" id="UP000275385"/>
    </source>
</evidence>
<keyword evidence="3" id="KW-1185">Reference proteome</keyword>
<organism evidence="2 3">
    <name type="scientific">Coniochaeta pulveracea</name>
    <dbReference type="NCBI Taxonomy" id="177199"/>
    <lineage>
        <taxon>Eukaryota</taxon>
        <taxon>Fungi</taxon>
        <taxon>Dikarya</taxon>
        <taxon>Ascomycota</taxon>
        <taxon>Pezizomycotina</taxon>
        <taxon>Sordariomycetes</taxon>
        <taxon>Sordariomycetidae</taxon>
        <taxon>Coniochaetales</taxon>
        <taxon>Coniochaetaceae</taxon>
        <taxon>Coniochaeta</taxon>
    </lineage>
</organism>
<feature type="compositionally biased region" description="Basic and acidic residues" evidence="1">
    <location>
        <begin position="114"/>
        <end position="148"/>
    </location>
</feature>
<dbReference type="Proteomes" id="UP000275385">
    <property type="component" value="Unassembled WGS sequence"/>
</dbReference>
<feature type="compositionally biased region" description="Basic and acidic residues" evidence="1">
    <location>
        <begin position="31"/>
        <end position="45"/>
    </location>
</feature>
<sequence>MVVLRLADQDPDHAIGRARRSRLVLVRSWRKIADLDPTEHVPETREETDDDDDEEGTDPNQEKELDRKEEEENDVESERGIQTQTGTHGERTNSYGDVSPNHGKGIDGLNATRIDGRGEKTERSLGHDQKTLHGESRSQNARRGDLRYRSRSRCRVSH</sequence>
<dbReference type="EMBL" id="QVQW01000010">
    <property type="protein sequence ID" value="RKU47248.1"/>
    <property type="molecule type" value="Genomic_DNA"/>
</dbReference>